<keyword evidence="3" id="KW-1185">Reference proteome</keyword>
<dbReference type="InterPro" id="IPR016460">
    <property type="entry name" value="COPB1"/>
</dbReference>
<dbReference type="PANTHER" id="PTHR10635:SF0">
    <property type="entry name" value="COATOMER SUBUNIT BETA"/>
    <property type="match status" value="1"/>
</dbReference>
<dbReference type="GO" id="GO:0006886">
    <property type="term" value="P:intracellular protein transport"/>
    <property type="evidence" value="ECO:0007669"/>
    <property type="project" value="InterPro"/>
</dbReference>
<sequence>MSVLHSGSCRGRGAATAVAGKQKPPKKQQLSLNKAATATTVAVPTNNDQGIQKASDQLRLLVCIDSTHNEVEHNMNYHRLLEKKEEIAKKPMDRYNKSAWSADKGLATEEGSTALLPERVQVGGSPVYKLERELGKGALGRSLLVDASLSSAPIAIRVAASKLLQSQSDNNVKLIILDKLNELKNSQEKFLFTRRKSLDIGLELLTPTNVDEVVIKLKKLDIFEHKQERNT</sequence>
<dbReference type="GO" id="GO:0006888">
    <property type="term" value="P:endoplasmic reticulum to Golgi vesicle-mediated transport"/>
    <property type="evidence" value="ECO:0007669"/>
    <property type="project" value="TreeGrafter"/>
</dbReference>
<comment type="caution">
    <text evidence="2">The sequence shown here is derived from an EMBL/GenBank/DDBJ whole genome shotgun (WGS) entry which is preliminary data.</text>
</comment>
<dbReference type="GO" id="GO:0030126">
    <property type="term" value="C:COPI vesicle coat"/>
    <property type="evidence" value="ECO:0007669"/>
    <property type="project" value="TreeGrafter"/>
</dbReference>
<name>A0AAN7GFH5_9MYRT</name>
<evidence type="ECO:0000313" key="3">
    <source>
        <dbReference type="Proteomes" id="UP001345219"/>
    </source>
</evidence>
<dbReference type="AlphaFoldDB" id="A0AAN7GFH5"/>
<organism evidence="2 3">
    <name type="scientific">Trapa incisa</name>
    <dbReference type="NCBI Taxonomy" id="236973"/>
    <lineage>
        <taxon>Eukaryota</taxon>
        <taxon>Viridiplantae</taxon>
        <taxon>Streptophyta</taxon>
        <taxon>Embryophyta</taxon>
        <taxon>Tracheophyta</taxon>
        <taxon>Spermatophyta</taxon>
        <taxon>Magnoliopsida</taxon>
        <taxon>eudicotyledons</taxon>
        <taxon>Gunneridae</taxon>
        <taxon>Pentapetalae</taxon>
        <taxon>rosids</taxon>
        <taxon>malvids</taxon>
        <taxon>Myrtales</taxon>
        <taxon>Lythraceae</taxon>
        <taxon>Trapa</taxon>
    </lineage>
</organism>
<dbReference type="Proteomes" id="UP001345219">
    <property type="component" value="Chromosome 9"/>
</dbReference>
<dbReference type="EMBL" id="JAXIOK010000022">
    <property type="protein sequence ID" value="KAK4744716.1"/>
    <property type="molecule type" value="Genomic_DNA"/>
</dbReference>
<dbReference type="GO" id="GO:0006891">
    <property type="term" value="P:intra-Golgi vesicle-mediated transport"/>
    <property type="evidence" value="ECO:0007669"/>
    <property type="project" value="TreeGrafter"/>
</dbReference>
<evidence type="ECO:0000256" key="1">
    <source>
        <dbReference type="SAM" id="MobiDB-lite"/>
    </source>
</evidence>
<feature type="region of interest" description="Disordered" evidence="1">
    <location>
        <begin position="1"/>
        <end position="33"/>
    </location>
</feature>
<protein>
    <submittedName>
        <fullName evidence="2">Uncharacterized protein</fullName>
    </submittedName>
</protein>
<reference evidence="2 3" key="1">
    <citation type="journal article" date="2023" name="Hortic Res">
        <title>Pangenome of water caltrop reveals structural variations and asymmetric subgenome divergence after allopolyploidization.</title>
        <authorList>
            <person name="Zhang X."/>
            <person name="Chen Y."/>
            <person name="Wang L."/>
            <person name="Yuan Y."/>
            <person name="Fang M."/>
            <person name="Shi L."/>
            <person name="Lu R."/>
            <person name="Comes H.P."/>
            <person name="Ma Y."/>
            <person name="Chen Y."/>
            <person name="Huang G."/>
            <person name="Zhou Y."/>
            <person name="Zheng Z."/>
            <person name="Qiu Y."/>
        </authorList>
    </citation>
    <scope>NUCLEOTIDE SEQUENCE [LARGE SCALE GENOMIC DNA]</scope>
    <source>
        <tissue evidence="2">Roots</tissue>
    </source>
</reference>
<proteinExistence type="predicted"/>
<dbReference type="PANTHER" id="PTHR10635">
    <property type="entry name" value="COATOMER SUBUNIT BETA"/>
    <property type="match status" value="1"/>
</dbReference>
<accession>A0AAN7GFH5</accession>
<evidence type="ECO:0000313" key="2">
    <source>
        <dbReference type="EMBL" id="KAK4744716.1"/>
    </source>
</evidence>
<gene>
    <name evidence="2" type="ORF">SAY87_011028</name>
</gene>